<evidence type="ECO:0000256" key="1">
    <source>
        <dbReference type="SAM" id="Phobius"/>
    </source>
</evidence>
<evidence type="ECO:0000256" key="2">
    <source>
        <dbReference type="SAM" id="SignalP"/>
    </source>
</evidence>
<reference evidence="4" key="1">
    <citation type="submission" date="2021-01" db="EMBL/GenBank/DDBJ databases">
        <title>Genome public.</title>
        <authorList>
            <person name="Liu C."/>
            <person name="Sun Q."/>
        </authorList>
    </citation>
    <scope>NUCLEOTIDE SEQUENCE [LARGE SCALE GENOMIC DNA]</scope>
    <source>
        <strain evidence="4">YIM B02567</strain>
    </source>
</reference>
<feature type="chain" id="PRO_5045558074" evidence="2">
    <location>
        <begin position="22"/>
        <end position="74"/>
    </location>
</feature>
<gene>
    <name evidence="3" type="ORF">JHL15_00090</name>
</gene>
<keyword evidence="1" id="KW-0472">Membrane</keyword>
<keyword evidence="2" id="KW-0732">Signal</keyword>
<dbReference type="EMBL" id="JAENHK010000001">
    <property type="protein sequence ID" value="MBK1894147.1"/>
    <property type="molecule type" value="Genomic_DNA"/>
</dbReference>
<feature type="signal peptide" evidence="2">
    <location>
        <begin position="1"/>
        <end position="21"/>
    </location>
</feature>
<keyword evidence="1" id="KW-0812">Transmembrane</keyword>
<name>A0ABS1FP01_9FLAO</name>
<evidence type="ECO:0000313" key="4">
    <source>
        <dbReference type="Proteomes" id="UP000628669"/>
    </source>
</evidence>
<protein>
    <submittedName>
        <fullName evidence="3">Signal peptidase</fullName>
    </submittedName>
</protein>
<dbReference type="Proteomes" id="UP000628669">
    <property type="component" value="Unassembled WGS sequence"/>
</dbReference>
<evidence type="ECO:0000313" key="3">
    <source>
        <dbReference type="EMBL" id="MBK1894147.1"/>
    </source>
</evidence>
<comment type="caution">
    <text evidence="3">The sequence shown here is derived from an EMBL/GenBank/DDBJ whole genome shotgun (WGS) entry which is preliminary data.</text>
</comment>
<sequence length="74" mass="7968">MKALNKLLYSLFLFVFCVLNAQGTGPGGQPPEPGGPPTGPGGDSVPIDMYIYLLSIVAVAFIVFYTKKYKSQKI</sequence>
<keyword evidence="1" id="KW-1133">Transmembrane helix</keyword>
<feature type="transmembrane region" description="Helical" evidence="1">
    <location>
        <begin position="47"/>
        <end position="66"/>
    </location>
</feature>
<accession>A0ABS1FP01</accession>
<dbReference type="RefSeq" id="WP_200241292.1">
    <property type="nucleotide sequence ID" value="NZ_JAENHK010000001.1"/>
</dbReference>
<proteinExistence type="predicted"/>
<keyword evidence="4" id="KW-1185">Reference proteome</keyword>
<organism evidence="3 4">
    <name type="scientific">Chryseobacterium paridis</name>
    <dbReference type="NCBI Taxonomy" id="2800328"/>
    <lineage>
        <taxon>Bacteria</taxon>
        <taxon>Pseudomonadati</taxon>
        <taxon>Bacteroidota</taxon>
        <taxon>Flavobacteriia</taxon>
        <taxon>Flavobacteriales</taxon>
        <taxon>Weeksellaceae</taxon>
        <taxon>Chryseobacterium group</taxon>
        <taxon>Chryseobacterium</taxon>
    </lineage>
</organism>